<evidence type="ECO:0000313" key="2">
    <source>
        <dbReference type="EMBL" id="KEY68739.1"/>
    </source>
</evidence>
<reference evidence="2 3" key="1">
    <citation type="journal article" date="2014" name="BMC Genomics">
        <title>Comparative genome sequencing reveals chemotype-specific gene clusters in the toxigenic black mold Stachybotrys.</title>
        <authorList>
            <person name="Semeiks J."/>
            <person name="Borek D."/>
            <person name="Otwinowski Z."/>
            <person name="Grishin N.V."/>
        </authorList>
    </citation>
    <scope>NUCLEOTIDE SEQUENCE [LARGE SCALE GENOMIC DNA]</scope>
    <source>
        <strain evidence="3">CBS 109288 / IBT 7711</strain>
    </source>
</reference>
<keyword evidence="3" id="KW-1185">Reference proteome</keyword>
<proteinExistence type="predicted"/>
<name>A0A084ATW0_STACB</name>
<dbReference type="HOGENOM" id="CLU_075611_0_0_1"/>
<feature type="compositionally biased region" description="Polar residues" evidence="1">
    <location>
        <begin position="35"/>
        <end position="44"/>
    </location>
</feature>
<feature type="compositionally biased region" description="Low complexity" evidence="1">
    <location>
        <begin position="50"/>
        <end position="64"/>
    </location>
</feature>
<sequence length="230" mass="25694">MTGTLVGTPRFTARDLETASIRSAAPSYVSDVPSYHSTAPSLNPHNEIVPAYTPRTAATSTTTRPEPPSRNETSTPRQQTLGLPPVPAAPAIGVPSLHNFRLPTWSTNNALASRHYQNVAERRVMAGRSGAVPMRRFVPVEPPQASRHRPLEDPYLVGEHAAAMARRDRLAREAGDDILIREDRQWDWWLARMKDSDERERSETRVPRARHAEVGQRKKLLHRIGGRILA</sequence>
<evidence type="ECO:0000313" key="3">
    <source>
        <dbReference type="Proteomes" id="UP000028045"/>
    </source>
</evidence>
<gene>
    <name evidence="2" type="ORF">S7711_00610</name>
</gene>
<dbReference type="Proteomes" id="UP000028045">
    <property type="component" value="Unassembled WGS sequence"/>
</dbReference>
<protein>
    <submittedName>
        <fullName evidence="2">Uncharacterized protein</fullName>
    </submittedName>
</protein>
<accession>A0A084ATW0</accession>
<dbReference type="EMBL" id="KL648566">
    <property type="protein sequence ID" value="KEY68739.1"/>
    <property type="molecule type" value="Genomic_DNA"/>
</dbReference>
<dbReference type="AlphaFoldDB" id="A0A084ATW0"/>
<feature type="region of interest" description="Disordered" evidence="1">
    <location>
        <begin position="28"/>
        <end position="82"/>
    </location>
</feature>
<evidence type="ECO:0000256" key="1">
    <source>
        <dbReference type="SAM" id="MobiDB-lite"/>
    </source>
</evidence>
<organism evidence="2 3">
    <name type="scientific">Stachybotrys chartarum (strain CBS 109288 / IBT 7711)</name>
    <name type="common">Toxic black mold</name>
    <name type="synonym">Stilbospora chartarum</name>
    <dbReference type="NCBI Taxonomy" id="1280523"/>
    <lineage>
        <taxon>Eukaryota</taxon>
        <taxon>Fungi</taxon>
        <taxon>Dikarya</taxon>
        <taxon>Ascomycota</taxon>
        <taxon>Pezizomycotina</taxon>
        <taxon>Sordariomycetes</taxon>
        <taxon>Hypocreomycetidae</taxon>
        <taxon>Hypocreales</taxon>
        <taxon>Stachybotryaceae</taxon>
        <taxon>Stachybotrys</taxon>
    </lineage>
</organism>
<dbReference type="OrthoDB" id="4203030at2759"/>